<dbReference type="OrthoDB" id="3935399at2759"/>
<feature type="signal peptide" evidence="1">
    <location>
        <begin position="1"/>
        <end position="17"/>
    </location>
</feature>
<protein>
    <recommendedName>
        <fullName evidence="4">Ig-like domain-containing protein</fullName>
    </recommendedName>
</protein>
<evidence type="ECO:0000313" key="3">
    <source>
        <dbReference type="Proteomes" id="UP000572817"/>
    </source>
</evidence>
<keyword evidence="3" id="KW-1185">Reference proteome</keyword>
<sequence length="214" mass="22330">MAPKIVTALLLASAVSAASTTPNATSAIISFPWAGREGAPSAVPTAGISGSILHVESARTTLVYTCPATAQSQEAYEDGTVGALCPAFTNTPQTVTYAADFLGWPVNFTYGHQYYPPRTTFDVVKTAYGQFDCQITAAPVPSGTPGAAAASADPVCTYDMTSIPEGLTPADVMPDVRCWEEDIVGPASNVYFQQWVSGIPYLSPFAFGSPQVAC</sequence>
<comment type="caution">
    <text evidence="2">The sequence shown here is derived from an EMBL/GenBank/DDBJ whole genome shotgun (WGS) entry which is preliminary data.</text>
</comment>
<dbReference type="Proteomes" id="UP000572817">
    <property type="component" value="Unassembled WGS sequence"/>
</dbReference>
<gene>
    <name evidence="2" type="ORF">GTA08_BOTSDO01742</name>
</gene>
<keyword evidence="1" id="KW-0732">Signal</keyword>
<feature type="chain" id="PRO_5034819483" description="Ig-like domain-containing protein" evidence="1">
    <location>
        <begin position="18"/>
        <end position="214"/>
    </location>
</feature>
<evidence type="ECO:0000256" key="1">
    <source>
        <dbReference type="SAM" id="SignalP"/>
    </source>
</evidence>
<evidence type="ECO:0008006" key="4">
    <source>
        <dbReference type="Google" id="ProtNLM"/>
    </source>
</evidence>
<proteinExistence type="predicted"/>
<organism evidence="2 3">
    <name type="scientific">Botryosphaeria dothidea</name>
    <dbReference type="NCBI Taxonomy" id="55169"/>
    <lineage>
        <taxon>Eukaryota</taxon>
        <taxon>Fungi</taxon>
        <taxon>Dikarya</taxon>
        <taxon>Ascomycota</taxon>
        <taxon>Pezizomycotina</taxon>
        <taxon>Dothideomycetes</taxon>
        <taxon>Dothideomycetes incertae sedis</taxon>
        <taxon>Botryosphaeriales</taxon>
        <taxon>Botryosphaeriaceae</taxon>
        <taxon>Botryosphaeria</taxon>
    </lineage>
</organism>
<name>A0A8H4J750_9PEZI</name>
<dbReference type="EMBL" id="WWBZ02000001">
    <property type="protein sequence ID" value="KAF4314327.1"/>
    <property type="molecule type" value="Genomic_DNA"/>
</dbReference>
<accession>A0A8H4J750</accession>
<evidence type="ECO:0000313" key="2">
    <source>
        <dbReference type="EMBL" id="KAF4314327.1"/>
    </source>
</evidence>
<dbReference type="AlphaFoldDB" id="A0A8H4J750"/>
<reference evidence="2" key="1">
    <citation type="submission" date="2020-04" db="EMBL/GenBank/DDBJ databases">
        <title>Genome Assembly and Annotation of Botryosphaeria dothidea sdau 11-99, a Latent Pathogen of Apple Fruit Ring Rot in China.</title>
        <authorList>
            <person name="Yu C."/>
            <person name="Diao Y."/>
            <person name="Lu Q."/>
            <person name="Zhao J."/>
            <person name="Cui S."/>
            <person name="Peng C."/>
            <person name="He B."/>
            <person name="Liu H."/>
        </authorList>
    </citation>
    <scope>NUCLEOTIDE SEQUENCE [LARGE SCALE GENOMIC DNA]</scope>
    <source>
        <strain evidence="2">Sdau11-99</strain>
    </source>
</reference>